<dbReference type="EMBL" id="GGEC01039295">
    <property type="protein sequence ID" value="MBX19779.1"/>
    <property type="molecule type" value="Transcribed_RNA"/>
</dbReference>
<protein>
    <submittedName>
        <fullName evidence="6">Uncharacterized protein MANES_17G110000</fullName>
    </submittedName>
</protein>
<dbReference type="GO" id="GO:0051603">
    <property type="term" value="P:proteolysis involved in protein catabolic process"/>
    <property type="evidence" value="ECO:0007669"/>
    <property type="project" value="InterPro"/>
</dbReference>
<evidence type="ECO:0000256" key="1">
    <source>
        <dbReference type="ARBA" id="ARBA00022670"/>
    </source>
</evidence>
<evidence type="ECO:0000313" key="6">
    <source>
        <dbReference type="EMBL" id="MBX19779.1"/>
    </source>
</evidence>
<dbReference type="GO" id="GO:0004298">
    <property type="term" value="F:threonine-type endopeptidase activity"/>
    <property type="evidence" value="ECO:0007669"/>
    <property type="project" value="UniProtKB-KW"/>
</dbReference>
<dbReference type="InterPro" id="IPR029055">
    <property type="entry name" value="Ntn_hydrolases_N"/>
</dbReference>
<evidence type="ECO:0000256" key="3">
    <source>
        <dbReference type="ARBA" id="ARBA00022801"/>
    </source>
</evidence>
<keyword evidence="4" id="KW-0539">Nucleus</keyword>
<proteinExistence type="predicted"/>
<keyword evidence="5" id="KW-0812">Transmembrane</keyword>
<dbReference type="CDD" id="cd03763">
    <property type="entry name" value="proteasome_beta_type_7"/>
    <property type="match status" value="1"/>
</dbReference>
<accession>A0A2P2LP85</accession>
<dbReference type="AlphaFoldDB" id="A0A2P2LP85"/>
<dbReference type="PANTHER" id="PTHR32194">
    <property type="entry name" value="METALLOPROTEASE TLDD"/>
    <property type="match status" value="1"/>
</dbReference>
<dbReference type="SUPFAM" id="SSF56235">
    <property type="entry name" value="N-terminal nucleophile aminohydrolases (Ntn hydrolases)"/>
    <property type="match status" value="1"/>
</dbReference>
<keyword evidence="2" id="KW-0888">Threonine protease</keyword>
<reference evidence="6" key="1">
    <citation type="submission" date="2018-02" db="EMBL/GenBank/DDBJ databases">
        <title>Rhizophora mucronata_Transcriptome.</title>
        <authorList>
            <person name="Meera S.P."/>
            <person name="Sreeshan A."/>
            <person name="Augustine A."/>
        </authorList>
    </citation>
    <scope>NUCLEOTIDE SEQUENCE</scope>
    <source>
        <tissue evidence="6">Leaf</tissue>
    </source>
</reference>
<dbReference type="Pfam" id="PF00227">
    <property type="entry name" value="Proteasome"/>
    <property type="match status" value="2"/>
</dbReference>
<evidence type="ECO:0000256" key="2">
    <source>
        <dbReference type="ARBA" id="ARBA00022698"/>
    </source>
</evidence>
<organism evidence="6">
    <name type="scientific">Rhizophora mucronata</name>
    <name type="common">Asiatic mangrove</name>
    <dbReference type="NCBI Taxonomy" id="61149"/>
    <lineage>
        <taxon>Eukaryota</taxon>
        <taxon>Viridiplantae</taxon>
        <taxon>Streptophyta</taxon>
        <taxon>Embryophyta</taxon>
        <taxon>Tracheophyta</taxon>
        <taxon>Spermatophyta</taxon>
        <taxon>Magnoliopsida</taxon>
        <taxon>eudicotyledons</taxon>
        <taxon>Gunneridae</taxon>
        <taxon>Pentapetalae</taxon>
        <taxon>rosids</taxon>
        <taxon>fabids</taxon>
        <taxon>Malpighiales</taxon>
        <taxon>Rhizophoraceae</taxon>
        <taxon>Rhizophora</taxon>
    </lineage>
</organism>
<keyword evidence="5" id="KW-0472">Membrane</keyword>
<keyword evidence="3" id="KW-0378">Hydrolase</keyword>
<name>A0A2P2LP85_RHIMU</name>
<keyword evidence="5" id="KW-1133">Transmembrane helix</keyword>
<keyword evidence="1" id="KW-0645">Protease</keyword>
<dbReference type="InterPro" id="IPR023333">
    <property type="entry name" value="Proteasome_suB-type"/>
</dbReference>
<evidence type="ECO:0000256" key="4">
    <source>
        <dbReference type="ARBA" id="ARBA00023242"/>
    </source>
</evidence>
<dbReference type="PANTHER" id="PTHR32194:SF4">
    <property type="entry name" value="PROTEASOME SUBUNIT BETA TYPE-7"/>
    <property type="match status" value="1"/>
</dbReference>
<dbReference type="Gene3D" id="3.60.20.10">
    <property type="entry name" value="Glutamine Phosphoribosylpyrophosphate, subunit 1, domain 1"/>
    <property type="match status" value="1"/>
</dbReference>
<dbReference type="GO" id="GO:0005839">
    <property type="term" value="C:proteasome core complex"/>
    <property type="evidence" value="ECO:0007669"/>
    <property type="project" value="InterPro"/>
</dbReference>
<evidence type="ECO:0000256" key="5">
    <source>
        <dbReference type="SAM" id="Phobius"/>
    </source>
</evidence>
<dbReference type="InterPro" id="IPR001353">
    <property type="entry name" value="Proteasome_sua/b"/>
</dbReference>
<dbReference type="GO" id="GO:0005737">
    <property type="term" value="C:cytoplasm"/>
    <property type="evidence" value="ECO:0007669"/>
    <property type="project" value="TreeGrafter"/>
</dbReference>
<feature type="transmembrane region" description="Helical" evidence="5">
    <location>
        <begin position="56"/>
        <end position="82"/>
    </location>
</feature>
<sequence length="226" mass="24920">MAPNIFCCGAGTAADTEAVTDMVSSQLQLHRYHTGRESRVITALTLLKKHLFKLSLFYFEFCTFVSCVHLECFLILFVLFSYQGYVQAALVLGGVDCTGPHLHTIYPHGSTDTLPFATMGSGSLAAMAIFESKYREGLNRDEGIKLVCEAICSGVFNDLGSGSNVDICVITKGHKEYLRNHLLPNPRTYVNPKGYAFPKKTEVLLTKIIPLEQKVEVIEAGDAMEE</sequence>